<comment type="subcellular location">
    <subcellularLocation>
        <location evidence="1 15">Cell membrane</location>
        <topology evidence="1 15">Peripheral membrane protein</topology>
    </subcellularLocation>
</comment>
<dbReference type="Gene3D" id="1.10.1140.10">
    <property type="entry name" value="Bovine Mitochondrial F1-atpase, Atp Synthase Beta Chain, Chain D, domain 3"/>
    <property type="match status" value="1"/>
</dbReference>
<keyword evidence="17" id="KW-0378">Hydrolase</keyword>
<dbReference type="FunFam" id="3.40.50.300:FF:000004">
    <property type="entry name" value="ATP synthase subunit beta"/>
    <property type="match status" value="1"/>
</dbReference>
<dbReference type="InterPro" id="IPR003593">
    <property type="entry name" value="AAA+_ATPase"/>
</dbReference>
<dbReference type="GO" id="GO:0046962">
    <property type="term" value="F:sodium-transporting ATPase activity, rotational mechanism"/>
    <property type="evidence" value="ECO:0007669"/>
    <property type="project" value="UniProtKB-EC"/>
</dbReference>
<sequence>MAKGRVTQIMGPVVDVKFDSGHLPAIYNALKISHKPVSESEVAIELTLEVAIHLGDNTVRAVAMSSTDGLVRGLEVEDTGAPISVPVGDVTLGRVFNVLGEHIDLDGPISAGVRRDPIHREAPKFENLSTQAEILETGIKVVDLLAPYIKGGKIGLFGGAGVGKTVLIQELINNIAQEHGGISVFAGVGERTREGNDLYHEMTDSGVIKKTAMVFGQMNEPPGARQRVALTGLTMAEYFRDEQGQDVLFFIDNIFRFTQAGSEVSALLGRMPSAVGYQPTLATEMGQLQERITSTSVGSVTSIQAIYVPADDYTDPAPATTFAHLDATTNLERKLSEMGIYPAVDPLASTSRALSPEIVGEEHYNVARQVQQTLQRYKELQDIIAILGMDELSDEDKLVVQRARRVQFFLSQNFHVAEQFTGQKGSYVPVKETVQGFKEILEGKYDHLPEDAFRLVGRIEEVVEKAKSMGVEV</sequence>
<keyword evidence="11 15" id="KW-0139">CF(1)</keyword>
<dbReference type="InterPro" id="IPR027417">
    <property type="entry name" value="P-loop_NTPase"/>
</dbReference>
<evidence type="ECO:0000256" key="10">
    <source>
        <dbReference type="ARBA" id="ARBA00023136"/>
    </source>
</evidence>
<evidence type="ECO:0000256" key="2">
    <source>
        <dbReference type="ARBA" id="ARBA00008936"/>
    </source>
</evidence>
<dbReference type="PROSITE" id="PS00152">
    <property type="entry name" value="ATPASE_ALPHA_BETA"/>
    <property type="match status" value="1"/>
</dbReference>
<keyword evidence="3 15" id="KW-0813">Transport</keyword>
<comment type="function">
    <text evidence="14">Produces ATP from ADP in the presence of a sodium ion gradient across the membrane. The beta chain is the catalytic subunit.</text>
</comment>
<dbReference type="CDD" id="cd18115">
    <property type="entry name" value="ATP-synt_F1_beta_N"/>
    <property type="match status" value="1"/>
</dbReference>
<dbReference type="Pfam" id="PF22919">
    <property type="entry name" value="ATP-synt_VA_C"/>
    <property type="match status" value="1"/>
</dbReference>
<proteinExistence type="inferred from homology"/>
<dbReference type="Gene3D" id="3.40.50.300">
    <property type="entry name" value="P-loop containing nucleotide triphosphate hydrolases"/>
    <property type="match status" value="1"/>
</dbReference>
<comment type="catalytic activity">
    <reaction evidence="13">
        <text>4 Na(+)(in) + ATP + H2O = 4 Na(+)(out) + ADP + phosphate + H(+)</text>
        <dbReference type="Rhea" id="RHEA:58156"/>
        <dbReference type="ChEBI" id="CHEBI:15377"/>
        <dbReference type="ChEBI" id="CHEBI:15378"/>
        <dbReference type="ChEBI" id="CHEBI:29101"/>
        <dbReference type="ChEBI" id="CHEBI:30616"/>
        <dbReference type="ChEBI" id="CHEBI:43474"/>
        <dbReference type="ChEBI" id="CHEBI:456216"/>
        <dbReference type="EC" id="7.2.2.1"/>
    </reaction>
</comment>
<dbReference type="GO" id="GO:0005524">
    <property type="term" value="F:ATP binding"/>
    <property type="evidence" value="ECO:0007669"/>
    <property type="project" value="UniProtKB-UniRule"/>
</dbReference>
<dbReference type="FunFam" id="1.10.1140.10:FF:000001">
    <property type="entry name" value="ATP synthase subunit beta"/>
    <property type="match status" value="1"/>
</dbReference>
<dbReference type="InterPro" id="IPR020003">
    <property type="entry name" value="ATPase_a/bsu_AS"/>
</dbReference>
<evidence type="ECO:0000256" key="3">
    <source>
        <dbReference type="ARBA" id="ARBA00022448"/>
    </source>
</evidence>
<dbReference type="SUPFAM" id="SSF50615">
    <property type="entry name" value="N-terminal domain of alpha and beta subunits of F1 ATP synthase"/>
    <property type="match status" value="1"/>
</dbReference>
<dbReference type="InterPro" id="IPR036121">
    <property type="entry name" value="ATPase_F1/V1/A1_a/bsu_N_sf"/>
</dbReference>
<dbReference type="InterPro" id="IPR000194">
    <property type="entry name" value="ATPase_F1/V1/A1_a/bsu_nucl-bd"/>
</dbReference>
<name>A0A0V8JP32_9BACI</name>
<evidence type="ECO:0000256" key="8">
    <source>
        <dbReference type="ARBA" id="ARBA00022967"/>
    </source>
</evidence>
<keyword evidence="6 15" id="KW-0375">Hydrogen ion transport</keyword>
<dbReference type="Pfam" id="PF00006">
    <property type="entry name" value="ATP-synt_ab"/>
    <property type="match status" value="1"/>
</dbReference>
<dbReference type="InterPro" id="IPR024034">
    <property type="entry name" value="ATPase_F1/V1_b/a_C"/>
</dbReference>
<dbReference type="EC" id="7.1.2.2" evidence="15"/>
<evidence type="ECO:0000313" key="18">
    <source>
        <dbReference type="Proteomes" id="UP000053681"/>
    </source>
</evidence>
<protein>
    <recommendedName>
        <fullName evidence="15">ATP synthase subunit beta</fullName>
        <ecNumber evidence="15">7.1.2.2</ecNumber>
    </recommendedName>
    <alternativeName>
        <fullName evidence="15">ATP synthase F1 sector subunit beta</fullName>
    </alternativeName>
    <alternativeName>
        <fullName evidence="15">F-ATPase subunit beta</fullName>
    </alternativeName>
</protein>
<evidence type="ECO:0000256" key="5">
    <source>
        <dbReference type="ARBA" id="ARBA00022741"/>
    </source>
</evidence>
<reference evidence="17 18" key="1">
    <citation type="submission" date="2015-11" db="EMBL/GenBank/DDBJ databases">
        <title>Bacillus caseinolyticus sp nov.</title>
        <authorList>
            <person name="Dastager S.G."/>
            <person name="Mawlankar R."/>
        </authorList>
    </citation>
    <scope>NUCLEOTIDE SEQUENCE [LARGE SCALE GENOMIC DNA]</scope>
    <source>
        <strain evidence="17 18">SGD-V-76</strain>
    </source>
</reference>
<dbReference type="InterPro" id="IPR004100">
    <property type="entry name" value="ATPase_F1/V1/A1_a/bsu_N"/>
</dbReference>
<keyword evidence="5 15" id="KW-0547">Nucleotide-binding</keyword>
<dbReference type="CDD" id="cd18110">
    <property type="entry name" value="ATP-synt_F1_beta_C"/>
    <property type="match status" value="1"/>
</dbReference>
<dbReference type="SUPFAM" id="SSF47917">
    <property type="entry name" value="C-terminal domain of alpha and beta subunits of F1 ATP synthase"/>
    <property type="match status" value="1"/>
</dbReference>
<dbReference type="InterPro" id="IPR050053">
    <property type="entry name" value="ATPase_alpha/beta_chains"/>
</dbReference>
<dbReference type="Proteomes" id="UP000053681">
    <property type="component" value="Unassembled WGS sequence"/>
</dbReference>
<keyword evidence="8 15" id="KW-1278">Translocase</keyword>
<accession>A0A0V8JP32</accession>
<feature type="domain" description="AAA+ ATPase" evidence="16">
    <location>
        <begin position="150"/>
        <end position="335"/>
    </location>
</feature>
<keyword evidence="18" id="KW-1185">Reference proteome</keyword>
<dbReference type="CDD" id="cd01133">
    <property type="entry name" value="F1-ATPase_beta_CD"/>
    <property type="match status" value="1"/>
</dbReference>
<dbReference type="NCBIfam" id="TIGR01039">
    <property type="entry name" value="atpD"/>
    <property type="match status" value="1"/>
</dbReference>
<keyword evidence="10 15" id="KW-0472">Membrane</keyword>
<evidence type="ECO:0000256" key="7">
    <source>
        <dbReference type="ARBA" id="ARBA00022840"/>
    </source>
</evidence>
<evidence type="ECO:0000256" key="9">
    <source>
        <dbReference type="ARBA" id="ARBA00023065"/>
    </source>
</evidence>
<evidence type="ECO:0000256" key="6">
    <source>
        <dbReference type="ARBA" id="ARBA00022781"/>
    </source>
</evidence>
<dbReference type="FunFam" id="2.40.10.170:FF:000005">
    <property type="entry name" value="ATP synthase subunit beta"/>
    <property type="match status" value="1"/>
</dbReference>
<dbReference type="EMBL" id="LNQP01000015">
    <property type="protein sequence ID" value="KSU88795.1"/>
    <property type="molecule type" value="Genomic_DNA"/>
</dbReference>
<dbReference type="GO" id="GO:0046933">
    <property type="term" value="F:proton-transporting ATP synthase activity, rotational mechanism"/>
    <property type="evidence" value="ECO:0007669"/>
    <property type="project" value="UniProtKB-UniRule"/>
</dbReference>
<keyword evidence="9 15" id="KW-0406">Ion transport</keyword>
<evidence type="ECO:0000313" key="17">
    <source>
        <dbReference type="EMBL" id="KSU88795.1"/>
    </source>
</evidence>
<dbReference type="GO" id="GO:0045259">
    <property type="term" value="C:proton-transporting ATP synthase complex"/>
    <property type="evidence" value="ECO:0007669"/>
    <property type="project" value="UniProtKB-KW"/>
</dbReference>
<gene>
    <name evidence="15" type="primary">atpD</name>
    <name evidence="17" type="ORF">AS180_05645</name>
</gene>
<keyword evidence="4 15" id="KW-1003">Cell membrane</keyword>
<evidence type="ECO:0000256" key="13">
    <source>
        <dbReference type="ARBA" id="ARBA00052325"/>
    </source>
</evidence>
<dbReference type="HAMAP" id="MF_01347">
    <property type="entry name" value="ATP_synth_beta_bact"/>
    <property type="match status" value="1"/>
</dbReference>
<dbReference type="SMART" id="SM00382">
    <property type="entry name" value="AAA"/>
    <property type="match status" value="1"/>
</dbReference>
<feature type="binding site" evidence="15">
    <location>
        <begin position="158"/>
        <end position="165"/>
    </location>
    <ligand>
        <name>ATP</name>
        <dbReference type="ChEBI" id="CHEBI:30616"/>
    </ligand>
</feature>
<keyword evidence="12 15" id="KW-0066">ATP synthesis</keyword>
<comment type="caution">
    <text evidence="17">The sequence shown here is derived from an EMBL/GenBank/DDBJ whole genome shotgun (WGS) entry which is preliminary data.</text>
</comment>
<dbReference type="AlphaFoldDB" id="A0A0V8JP32"/>
<keyword evidence="7 15" id="KW-0067">ATP-binding</keyword>
<organism evidence="17 18">
    <name type="scientific">Priestia veravalensis</name>
    <dbReference type="NCBI Taxonomy" id="1414648"/>
    <lineage>
        <taxon>Bacteria</taxon>
        <taxon>Bacillati</taxon>
        <taxon>Bacillota</taxon>
        <taxon>Bacilli</taxon>
        <taxon>Bacillales</taxon>
        <taxon>Bacillaceae</taxon>
        <taxon>Priestia</taxon>
    </lineage>
</organism>
<dbReference type="GO" id="GO:0016787">
    <property type="term" value="F:hydrolase activity"/>
    <property type="evidence" value="ECO:0007669"/>
    <property type="project" value="UniProtKB-KW"/>
</dbReference>
<evidence type="ECO:0000256" key="14">
    <source>
        <dbReference type="ARBA" id="ARBA00059242"/>
    </source>
</evidence>
<dbReference type="Gene3D" id="2.40.10.170">
    <property type="match status" value="1"/>
</dbReference>
<evidence type="ECO:0000256" key="15">
    <source>
        <dbReference type="HAMAP-Rule" id="MF_01347"/>
    </source>
</evidence>
<evidence type="ECO:0000256" key="1">
    <source>
        <dbReference type="ARBA" id="ARBA00004202"/>
    </source>
</evidence>
<evidence type="ECO:0000256" key="11">
    <source>
        <dbReference type="ARBA" id="ARBA00023196"/>
    </source>
</evidence>
<dbReference type="RefSeq" id="WP_025908762.1">
    <property type="nucleotide sequence ID" value="NZ_KQ758634.1"/>
</dbReference>
<dbReference type="PANTHER" id="PTHR15184:SF71">
    <property type="entry name" value="ATP SYNTHASE SUBUNIT BETA, MITOCHONDRIAL"/>
    <property type="match status" value="1"/>
</dbReference>
<evidence type="ECO:0000256" key="4">
    <source>
        <dbReference type="ARBA" id="ARBA00022475"/>
    </source>
</evidence>
<dbReference type="Pfam" id="PF02874">
    <property type="entry name" value="ATP-synt_ab_N"/>
    <property type="match status" value="1"/>
</dbReference>
<dbReference type="InterPro" id="IPR005722">
    <property type="entry name" value="ATP_synth_F1_bsu"/>
</dbReference>
<dbReference type="InterPro" id="IPR055190">
    <property type="entry name" value="ATP-synt_VA_C"/>
</dbReference>
<evidence type="ECO:0000256" key="12">
    <source>
        <dbReference type="ARBA" id="ARBA00023310"/>
    </source>
</evidence>
<comment type="catalytic activity">
    <reaction evidence="15">
        <text>ATP + H2O + 4 H(+)(in) = ADP + phosphate + 5 H(+)(out)</text>
        <dbReference type="Rhea" id="RHEA:57720"/>
        <dbReference type="ChEBI" id="CHEBI:15377"/>
        <dbReference type="ChEBI" id="CHEBI:15378"/>
        <dbReference type="ChEBI" id="CHEBI:30616"/>
        <dbReference type="ChEBI" id="CHEBI:43474"/>
        <dbReference type="ChEBI" id="CHEBI:456216"/>
        <dbReference type="EC" id="7.1.2.2"/>
    </reaction>
</comment>
<comment type="function">
    <text evidence="15">Produces ATP from ADP in the presence of a proton gradient across the membrane. The catalytic sites are hosted primarily by the beta subunits.</text>
</comment>
<dbReference type="PANTHER" id="PTHR15184">
    <property type="entry name" value="ATP SYNTHASE"/>
    <property type="match status" value="1"/>
</dbReference>
<dbReference type="GO" id="GO:0005886">
    <property type="term" value="C:plasma membrane"/>
    <property type="evidence" value="ECO:0007669"/>
    <property type="project" value="UniProtKB-SubCell"/>
</dbReference>
<comment type="similarity">
    <text evidence="2 15">Belongs to the ATPase alpha/beta chains family.</text>
</comment>
<evidence type="ECO:0000259" key="16">
    <source>
        <dbReference type="SMART" id="SM00382"/>
    </source>
</evidence>
<dbReference type="SUPFAM" id="SSF52540">
    <property type="entry name" value="P-loop containing nucleoside triphosphate hydrolases"/>
    <property type="match status" value="1"/>
</dbReference>